<evidence type="ECO:0000313" key="1">
    <source>
        <dbReference type="EMBL" id="KAJ3554089.1"/>
    </source>
</evidence>
<reference evidence="1" key="1">
    <citation type="submission" date="2022-07" db="EMBL/GenBank/DDBJ databases">
        <title>Genome Sequence of Phlebia brevispora.</title>
        <authorList>
            <person name="Buettner E."/>
        </authorList>
    </citation>
    <scope>NUCLEOTIDE SEQUENCE</scope>
    <source>
        <strain evidence="1">MPL23</strain>
    </source>
</reference>
<gene>
    <name evidence="1" type="ORF">NM688_g3288</name>
</gene>
<sequence>MSSPAPTLALPDPPQDTSDSAPRRTGKGSAFWLSFIAIVTSILLSALDLTAVGTALPTITKDLNGGNDFTWVGSAFALSSTAILPLSGALADIFGRKPIMLLSILLFALGSALAGAAQNMNMLIAARTIQGIGGGGIINLTETITSDLVPLAERGLYQGILGLTWSFASGMGPPVGGLLAEKASWRWLFFINLPLAGIAFVLVWLFLRVRTPEGSMREKLKRVDWTGNAIIISGTTLAVVGLTFGGVRFPWSSAQVLAPLIIGLALVVLFVLYEAKIPREPSIPWEVLSNRTSFGAYLGTFFHGITSISIIYYLPVFFQATFGASPTRSGVDFLASALVIAPFALLAGVMVQVMKKYRPANYIGWESGWGTKWSPPPAPA</sequence>
<keyword evidence="2" id="KW-1185">Reference proteome</keyword>
<name>A0ACC1T6B2_9APHY</name>
<evidence type="ECO:0000313" key="2">
    <source>
        <dbReference type="Proteomes" id="UP001148662"/>
    </source>
</evidence>
<dbReference type="EMBL" id="JANHOG010000465">
    <property type="protein sequence ID" value="KAJ3554089.1"/>
    <property type="molecule type" value="Genomic_DNA"/>
</dbReference>
<protein>
    <submittedName>
        <fullName evidence="1">Uncharacterized protein</fullName>
    </submittedName>
</protein>
<proteinExistence type="predicted"/>
<accession>A0ACC1T6B2</accession>
<comment type="caution">
    <text evidence="1">The sequence shown here is derived from an EMBL/GenBank/DDBJ whole genome shotgun (WGS) entry which is preliminary data.</text>
</comment>
<dbReference type="Proteomes" id="UP001148662">
    <property type="component" value="Unassembled WGS sequence"/>
</dbReference>
<organism evidence="1 2">
    <name type="scientific">Phlebia brevispora</name>
    <dbReference type="NCBI Taxonomy" id="194682"/>
    <lineage>
        <taxon>Eukaryota</taxon>
        <taxon>Fungi</taxon>
        <taxon>Dikarya</taxon>
        <taxon>Basidiomycota</taxon>
        <taxon>Agaricomycotina</taxon>
        <taxon>Agaricomycetes</taxon>
        <taxon>Polyporales</taxon>
        <taxon>Meruliaceae</taxon>
        <taxon>Phlebia</taxon>
    </lineage>
</organism>